<evidence type="ECO:0000313" key="6">
    <source>
        <dbReference type="EMBL" id="KTB48271.1"/>
    </source>
</evidence>
<accession>A0A0W0GI63</accession>
<name>A0A0W0GI63_9CHLR</name>
<dbReference type="Proteomes" id="UP000053947">
    <property type="component" value="Unassembled WGS sequence"/>
</dbReference>
<proteinExistence type="predicted"/>
<protein>
    <submittedName>
        <fullName evidence="6">Putative Na+-dependent transporter</fullName>
    </submittedName>
</protein>
<feature type="transmembrane region" description="Helical" evidence="5">
    <location>
        <begin position="95"/>
        <end position="118"/>
    </location>
</feature>
<feature type="transmembrane region" description="Helical" evidence="5">
    <location>
        <begin position="156"/>
        <end position="175"/>
    </location>
</feature>
<dbReference type="Pfam" id="PF01758">
    <property type="entry name" value="SBF"/>
    <property type="match status" value="1"/>
</dbReference>
<feature type="transmembrane region" description="Helical" evidence="5">
    <location>
        <begin position="35"/>
        <end position="52"/>
    </location>
</feature>
<feature type="transmembrane region" description="Helical" evidence="5">
    <location>
        <begin position="64"/>
        <end position="89"/>
    </location>
</feature>
<keyword evidence="3 5" id="KW-1133">Transmembrane helix</keyword>
<keyword evidence="7" id="KW-1185">Reference proteome</keyword>
<dbReference type="GO" id="GO:0016020">
    <property type="term" value="C:membrane"/>
    <property type="evidence" value="ECO:0007669"/>
    <property type="project" value="UniProtKB-SubCell"/>
</dbReference>
<reference evidence="6 7" key="1">
    <citation type="submission" date="2015-06" db="EMBL/GenBank/DDBJ databases">
        <title>Genome sequence of the organohalide-respiring Dehalogenimonas alkenigignens type strain (IP3-3T).</title>
        <authorList>
            <person name="Key T.A."/>
            <person name="Richmond D.P."/>
            <person name="Bowman K.S."/>
            <person name="Cho Y.-J."/>
            <person name="Chun J."/>
            <person name="da Costa M.S."/>
            <person name="Rainey F.A."/>
            <person name="Moe W.M."/>
        </authorList>
    </citation>
    <scope>NUCLEOTIDE SEQUENCE [LARGE SCALE GENOMIC DNA]</scope>
    <source>
        <strain evidence="6 7">IP3-3</strain>
    </source>
</reference>
<dbReference type="RefSeq" id="WP_058439285.1">
    <property type="nucleotide sequence ID" value="NZ_KQ758903.1"/>
</dbReference>
<evidence type="ECO:0000256" key="2">
    <source>
        <dbReference type="ARBA" id="ARBA00022692"/>
    </source>
</evidence>
<gene>
    <name evidence="6" type="ORF">DEALK_11160</name>
</gene>
<dbReference type="AlphaFoldDB" id="A0A0W0GI63"/>
<dbReference type="InterPro" id="IPR038770">
    <property type="entry name" value="Na+/solute_symporter_sf"/>
</dbReference>
<evidence type="ECO:0000256" key="3">
    <source>
        <dbReference type="ARBA" id="ARBA00022989"/>
    </source>
</evidence>
<sequence length="314" mass="34388">MRAFVKGFLQNRNSILFLAVVLGLILWPAAEYTRYLVDFAIILAITLSLSRIDFKAVFTNSNPLLPLGGTFLVSFLAAGFVFIGLAKLLLDDPNIIYGFVVLAAAPPAVAVIPFSYVLKANINLSILGTLSGYLLTFALMPLAASLFFQTEIELGVMFRTLFVLIAVPFVLSRIVRSSGVVPRTEKHFGTVINWCFFLTTFSIIGLNHDVMFSRPDFVMVIFSITLLATFGYGTLVKTILSRTRLSAPQVASYQLLGTMKNWSGAGIIALNLFGPAASLPSTLGLISGILYYIWISWSSDRRIKPAAPQNRQAV</sequence>
<organism evidence="6 7">
    <name type="scientific">Dehalogenimonas alkenigignens</name>
    <dbReference type="NCBI Taxonomy" id="1217799"/>
    <lineage>
        <taxon>Bacteria</taxon>
        <taxon>Bacillati</taxon>
        <taxon>Chloroflexota</taxon>
        <taxon>Dehalococcoidia</taxon>
        <taxon>Dehalococcoidales</taxon>
        <taxon>Dehalococcoidaceae</taxon>
        <taxon>Dehalogenimonas</taxon>
    </lineage>
</organism>
<feature type="transmembrane region" description="Helical" evidence="5">
    <location>
        <begin position="261"/>
        <end position="294"/>
    </location>
</feature>
<dbReference type="EMBL" id="LFDV01000002">
    <property type="protein sequence ID" value="KTB48271.1"/>
    <property type="molecule type" value="Genomic_DNA"/>
</dbReference>
<comment type="caution">
    <text evidence="6">The sequence shown here is derived from an EMBL/GenBank/DDBJ whole genome shotgun (WGS) entry which is preliminary data.</text>
</comment>
<feature type="transmembrane region" description="Helical" evidence="5">
    <location>
        <begin position="187"/>
        <end position="205"/>
    </location>
</feature>
<dbReference type="InterPro" id="IPR002657">
    <property type="entry name" value="BilAc:Na_symport/Acr3"/>
</dbReference>
<evidence type="ECO:0000313" key="7">
    <source>
        <dbReference type="Proteomes" id="UP000053947"/>
    </source>
</evidence>
<evidence type="ECO:0000256" key="5">
    <source>
        <dbReference type="SAM" id="Phobius"/>
    </source>
</evidence>
<comment type="subcellular location">
    <subcellularLocation>
        <location evidence="1">Membrane</location>
        <topology evidence="1">Multi-pass membrane protein</topology>
    </subcellularLocation>
</comment>
<feature type="transmembrane region" description="Helical" evidence="5">
    <location>
        <begin position="217"/>
        <end position="240"/>
    </location>
</feature>
<keyword evidence="4 5" id="KW-0472">Membrane</keyword>
<evidence type="ECO:0000256" key="1">
    <source>
        <dbReference type="ARBA" id="ARBA00004141"/>
    </source>
</evidence>
<keyword evidence="2 5" id="KW-0812">Transmembrane</keyword>
<feature type="transmembrane region" description="Helical" evidence="5">
    <location>
        <begin position="12"/>
        <end position="29"/>
    </location>
</feature>
<dbReference type="Gene3D" id="1.20.1530.20">
    <property type="match status" value="1"/>
</dbReference>
<evidence type="ECO:0000256" key="4">
    <source>
        <dbReference type="ARBA" id="ARBA00023136"/>
    </source>
</evidence>
<feature type="transmembrane region" description="Helical" evidence="5">
    <location>
        <begin position="130"/>
        <end position="150"/>
    </location>
</feature>